<comment type="cofactor">
    <cofactor evidence="1">
        <name>pantetheine 4'-phosphate</name>
        <dbReference type="ChEBI" id="CHEBI:47942"/>
    </cofactor>
</comment>
<dbReference type="InterPro" id="IPR015083">
    <property type="entry name" value="NorB/c/GfsB-D-like_docking"/>
</dbReference>
<feature type="compositionally biased region" description="Pro residues" evidence="10">
    <location>
        <begin position="1888"/>
        <end position="1905"/>
    </location>
</feature>
<dbReference type="Gene3D" id="3.90.180.10">
    <property type="entry name" value="Medium-chain alcohol dehydrogenases, catalytic domain"/>
    <property type="match status" value="1"/>
</dbReference>
<feature type="domain" description="Ketosynthase family 3 (KS3)" evidence="12">
    <location>
        <begin position="35"/>
        <end position="461"/>
    </location>
</feature>
<feature type="domain" description="Ketosynthase family 3 (KS3)" evidence="12">
    <location>
        <begin position="1459"/>
        <end position="1888"/>
    </location>
</feature>
<dbReference type="SMART" id="SM00827">
    <property type="entry name" value="PKS_AT"/>
    <property type="match status" value="2"/>
</dbReference>
<dbReference type="InterPro" id="IPR020843">
    <property type="entry name" value="ER"/>
</dbReference>
<evidence type="ECO:0000259" key="13">
    <source>
        <dbReference type="PROSITE" id="PS52019"/>
    </source>
</evidence>
<dbReference type="GO" id="GO:0031177">
    <property type="term" value="F:phosphopantetheine binding"/>
    <property type="evidence" value="ECO:0007669"/>
    <property type="project" value="InterPro"/>
</dbReference>
<dbReference type="InterPro" id="IPR009081">
    <property type="entry name" value="PP-bd_ACP"/>
</dbReference>
<dbReference type="Pfam" id="PF00550">
    <property type="entry name" value="PP-binding"/>
    <property type="match status" value="2"/>
</dbReference>
<dbReference type="InterPro" id="IPR014043">
    <property type="entry name" value="Acyl_transferase_dom"/>
</dbReference>
<dbReference type="Pfam" id="PF16197">
    <property type="entry name" value="KAsynt_C_assoc"/>
    <property type="match status" value="2"/>
</dbReference>
<accession>O30766</accession>
<dbReference type="PROSITE" id="PS01162">
    <property type="entry name" value="QOR_ZETA_CRYSTAL"/>
    <property type="match status" value="1"/>
</dbReference>
<dbReference type="FunFam" id="1.10.1200.10:FF:000007">
    <property type="entry name" value="Probable polyketide synthase pks17"/>
    <property type="match status" value="2"/>
</dbReference>
<dbReference type="SMART" id="SM00822">
    <property type="entry name" value="PKS_KR"/>
    <property type="match status" value="2"/>
</dbReference>
<dbReference type="InterPro" id="IPR049900">
    <property type="entry name" value="PKS_mFAS_DH"/>
</dbReference>
<dbReference type="SUPFAM" id="SSF52151">
    <property type="entry name" value="FabD/lysophospholipase-like"/>
    <property type="match status" value="2"/>
</dbReference>
<feature type="region of interest" description="Disordered" evidence="10">
    <location>
        <begin position="1888"/>
        <end position="1915"/>
    </location>
</feature>
<evidence type="ECO:0000256" key="8">
    <source>
        <dbReference type="ARBA" id="ARBA00023315"/>
    </source>
</evidence>
<dbReference type="SUPFAM" id="SSF53901">
    <property type="entry name" value="Thiolase-like"/>
    <property type="match status" value="2"/>
</dbReference>
<dbReference type="SUPFAM" id="SSF101173">
    <property type="entry name" value="Docking domain B of the erythromycin polyketide synthase (DEBS)"/>
    <property type="match status" value="1"/>
</dbReference>
<dbReference type="InterPro" id="IPR049552">
    <property type="entry name" value="PKS_DH_N"/>
</dbReference>
<feature type="region of interest" description="N-terminal hotdog fold" evidence="9">
    <location>
        <begin position="2374"/>
        <end position="2496"/>
    </location>
</feature>
<dbReference type="SUPFAM" id="SSF55048">
    <property type="entry name" value="Probable ACP-binding domain of malonyl-CoA ACP transacylase"/>
    <property type="match status" value="2"/>
</dbReference>
<reference evidence="14" key="2">
    <citation type="submission" date="1997-07" db="EMBL/GenBank/DDBJ databases">
        <authorList>
            <person name="Kakavas S."/>
            <person name="Stassi D."/>
        </authorList>
    </citation>
    <scope>NUCLEOTIDE SEQUENCE</scope>
    <source>
        <strain evidence="14">NRRL-2821</strain>
    </source>
</reference>
<evidence type="ECO:0000256" key="9">
    <source>
        <dbReference type="PROSITE-ProRule" id="PRU01363"/>
    </source>
</evidence>
<evidence type="ECO:0000256" key="4">
    <source>
        <dbReference type="ARBA" id="ARBA00022553"/>
    </source>
</evidence>
<dbReference type="InterPro" id="IPR006162">
    <property type="entry name" value="Ppantetheine_attach_site"/>
</dbReference>
<dbReference type="InterPro" id="IPR055123">
    <property type="entry name" value="SpnB-like_Rossmann"/>
</dbReference>
<dbReference type="Pfam" id="PF14765">
    <property type="entry name" value="PS-DH"/>
    <property type="match status" value="1"/>
</dbReference>
<evidence type="ECO:0000256" key="10">
    <source>
        <dbReference type="SAM" id="MobiDB-lite"/>
    </source>
</evidence>
<dbReference type="SUPFAM" id="SSF50129">
    <property type="entry name" value="GroES-like"/>
    <property type="match status" value="1"/>
</dbReference>
<keyword evidence="5" id="KW-0808">Transferase</keyword>
<dbReference type="SMART" id="SM00829">
    <property type="entry name" value="PKS_ER"/>
    <property type="match status" value="1"/>
</dbReference>
<dbReference type="InterPro" id="IPR020807">
    <property type="entry name" value="PKS_DH"/>
</dbReference>
<dbReference type="InterPro" id="IPR057326">
    <property type="entry name" value="KR_dom"/>
</dbReference>
<dbReference type="FunFam" id="3.40.366.10:FF:000002">
    <property type="entry name" value="Probable polyketide synthase 2"/>
    <property type="match status" value="2"/>
</dbReference>
<dbReference type="Pfam" id="PF08990">
    <property type="entry name" value="Docking"/>
    <property type="match status" value="1"/>
</dbReference>
<comment type="pathway">
    <text evidence="2">Antibiotic biosynthesis.</text>
</comment>
<dbReference type="InterPro" id="IPR036299">
    <property type="entry name" value="Polyketide_synth_docking_sf"/>
</dbReference>
<sequence>MSATNEEKLREYLRRAMGDLHSARERLAELESARHEPVAVVGMACRYPGGVATPDDLWELVASGTDAISTFPTDRGWDLDGLYDPDPSTPGKSYVRHGGFLHDAAQFDAEFFGISPREATAMDPQQRLLLETSWEALEHAGIAPHTLRTTRTGVFTGVMHHDYGSHQVGSAADASGQLGLGTAGSVASGRVAYTLGLQGPALTVDTACSSSLVALHLAVQSLRRGECDLALAGGTTVMATPTVFVEFSRQRGLAPDGRCKPFADTADGTAWAEGVGMLLVERLSDAERLGHRVLAVVRGTAVNQDGASNGLTAPSGPAQQQVIRDALADAHLTPDDIDAVEAHGTGTPLGDPIEAGALLATYGHPKRQTPVWLGSLKSNIGHTQAAAGIAGIIKMVQALRHDTLPRTLHADHPSSKVDWEAGPLQLLAQARPWPADPDRPRRAGISAFGVSGTNAHAIIEEPPTLTEAPADTHTPPVIAWPLSAHTPTALRAQAARLRARLHRTSDALSLADSAGIGHGLAVGRAALPHRAVLLGDGAAPLDALAALASGEVSPDVVTGSAADVRRVAFVFPGQGAQWAGMGAELLDSSPVFAAELARCEAALEPFVDWSLTDVLRGAPGAPGLDRVDVVQPVTFAVVVALAAMWRWLGVEPAAVVGHSQGEIAAAHVAGVLSLEDAARVVALRSQLIARELAGRGSMASVALAAADVESRLAGAEAGGGVRDVEIAAVNGPETTVVCGAPGAVDSLLGVLQGEGVRVRRIDVDYASHSRHVEGIRDELAAVLAGLRPRAGRVPFYSTVEAEPLDGTALDAGYWYRNLRQRVRFESALRAMLADGVDAFVECSPHPVLTVPVRQTLEDAGAGAVAVGSLRRDDGGLRRFLTSAAEAQVAGVPVDWAALCPRAGWVDLPTYAFQRERYWVAPAEPGPAAGAGSAAATGPAAATAARSGSGQEDAASAYGDRLAYHVAWQGLLPGADAWRPGPRLLIVPAGEREAEVADSVEQAIASFGGTVRRVTADPLSTGRDGLRALLAPVVAGEEPLTGAVSLLGLCTDGHPEHPGVPAGVTGTLALVQALADLGVAVPLWTVTRGTVLVVGDSTTVPARLLRSLLDDGAERVVLAGADAGTATDAGTAELAPDAAVVRIPCDVTDRSVLAGLLAKYRPAVVVHAPPLVPLAPLVETAPGDIAEAVAAKTAVAGHLVDLAAGADLQALVLFSSVSGVWGGAAQGAYAAATAHLDALAERARAAGLPAVSVAWSPWAGGAHAEGADEEFLSRRGLVPLDPDAAVRSLRRLLAGDSACGVVADVVWDRFVASYTSVRPTALFDDVPDVRELHAARRAADADDPATAELVRELSARSGDQRRAALLRLVRTHAAAVLGKASGDAVDSTRAFRELGFESLTAVELRGRLAEATGLTLPASLVFDHPTPAALARHLGERLFGDEDGTAAAAKAPVVRKADAGEPIAIIGMACRLPGGVRSPEDLWELLSDGADAITAFPTDRGWDNDALYDPDPAASRRTYARAGGFLHDAAEFDPGFFGISPREALAMDPQQRLSLETAWESFERAGLDPTRLRGSRTGVFVGTNGQHYVPLLQSGGADGESFDGYISTGNSASVMSGRLSYVFGLEGPAVTVDTACSASLTALHLSVQSLRRGECDLALVSGATVMATPEMLVDFARQRAISPDGRCKAFAEAADGVGLAEGAVALLVERLSDAERLGHRVLAVVRGTAVNQDGASNGLTAPSGPAQQNVIRDALADAGLTAADIDAVEAHGTGTHLGDPIEAGALLATYGQAEDRGPLWLGSLKSNIGHTQAAAGVAGVIKMVQALRHDTLPRTLHVDRPTSKVDWETGRVRLLTDARPWPAGPDRPRRAGISAFGISGTNAHVVIEEPPPTAVPESPEPSPAEAPPRQEQDRDRWEGVTVPLMLSAHSEAALREQARRLCAQLLARPEQRPADVGHALLSTRARFPRRAAVVGESMTELAEALDAVAEGGPHPLAATGTAGTADRVVFVFPGQGSQWAGMAEGLLERSGAFRSAADSCDAALRPYLGWSVLSVLRGEPDAPSLDRVDVVQPVLFTMMVSLAAVWRALGVEPAAVVGHSQGEIAAAHVAGALSLDDSARIVALRSRAWLGLAGKGGMVAVPMPAEELRPRLVTWGDRLAVAAVNSPGSCAVAGDPEALAELVALLTGEGVHARPIPGVDTAGHSPQVDALRAHLLEVLAPVAPRPADIPFYSTVTGGLLDGTELDATYWYRNMREPVEFERATRALIADGHDVFLETSPHPMLAVALEQTVTDAGTDAAVLGTLRRRHGGPRALALAVCRAFAHGVEVDPEAVFGPGARPVELPTYPFQRERYWCHPGVRGGDPASLGMDGADHPLLGGGVELPDSGGHVYTARIGVDEFPWMADHTLLGAVLLPGAAFADLALWAGRQSGAGRIEELTLSSPLTVPADGGVRLRLSVAGRGPGGDRRFTVHARPEDAADWSLHAEGLLSPDEGAGEDAGAGAAAVAPGAEPLDVSDFYDRFAERGYGYGPVFRGLVAAYRHGADIHAEVALPGSAQGDASRFGLHPALLDAALQTMSLGTFFPEDGRVRMPFALRGIRLHRSGADRLWVRISPVAEDAVRVQCADAEGRPVAEIDSIVMRPVDPGHLAHAGLSQVPDSLFALTWDAVPPPGAAANGAGAPLRWVVAGPDALSLAEAADAHLPDLSDLPVPGPSAEGAPRPWGGRSAPDAGVFGVVGGDGCLDLEARALPAGCWSWCSGGSRRPAGAEGPRLVVATRGAVAVQDDDEVTDPAAAAAWGLLRSAQAEEPGRFLLVDVDDDPVSVRALPAAVASALASGEPQTAVRAGTAYLPRLDRAGAALIPPAGGGAWRLSRSADGTLDGLALLPAPDADAPLEPGQVRVAVRAAGVNFRDALLALGMYPGEAELGTEGAGVVTETGPGVTRFRPGDRVLGLWNGGFGPVCIADERLLAPVPEGWSFVRAASVPAVFLSAYYGLVALAGLRRGETVLVHAAAGGVGMAAVQIARHLGAQVLATASPTKWDALRGLGVADEHIASSRTLDFATAFSRESRPVGVDVVLNSLAYEYTDASLTLLGPGGRFLDLGRTDVRDPLRVAAEHPGVQYRAFGLDEVDSGELGRMLTELMELFERGVLRPLPVATYDVRRAADALRTISQARHVGKLVLTMPPAFGPYGTVLITGGTGTIGSRIARHLVTRHGVRHLLLASRGGPDGDGAAGLVAELADAGASATVVACDVADADAVRRLLDEVPEQQPLTAVVHSAGVLDDGMLPSLTPERLERVLRPKVDAAVHLDRLTRDLDLSAFVLFSSSAALLGSPAQGNYAAANAVLDALAARRRSLGLPAVSVAWGLWTDSSRMHTLDQESLGRRFARSGFPPMPASLATALFDATLGVDEAVQYPMRLDLAALRATGTVPPLLSRLVTRAADGAAAGQGRTDAVGGNGQVSGEAFAERLSALSDEERLDTLLELVRELVAAVLGHGSAASVASDRAFREAGFDSLTAVELRNRLAAATGLRLPATLVFDHPTPTALAGRLDELLAPRRPAGTDPVLAGLDRIEEALAALDPDGPAATVPAPRTPGEIASHLAALAGRWRALHNGTLNTGDTAQGTGDRIDDVLDAAADDEIFAYIDERFGTS</sequence>
<evidence type="ECO:0000256" key="6">
    <source>
        <dbReference type="ARBA" id="ARBA00023194"/>
    </source>
</evidence>
<dbReference type="FunFam" id="3.90.180.10:FF:000032">
    <property type="entry name" value="Probable polyketide synthase pks1"/>
    <property type="match status" value="1"/>
</dbReference>
<keyword evidence="6" id="KW-0045">Antibiotic biosynthesis</keyword>
<keyword evidence="8" id="KW-0012">Acyltransferase</keyword>
<dbReference type="CDD" id="cd08952">
    <property type="entry name" value="KR_1_SDR_x"/>
    <property type="match status" value="1"/>
</dbReference>
<dbReference type="InterPro" id="IPR020841">
    <property type="entry name" value="PKS_Beta-ketoAc_synthase_dom"/>
</dbReference>
<dbReference type="InterPro" id="IPR001227">
    <property type="entry name" value="Ac_transferase_dom_sf"/>
</dbReference>
<dbReference type="Gene3D" id="3.10.129.110">
    <property type="entry name" value="Polyketide synthase dehydratase"/>
    <property type="match status" value="1"/>
</dbReference>
<dbReference type="InterPro" id="IPR050091">
    <property type="entry name" value="PKS_NRPS_Biosynth_Enz"/>
</dbReference>
<dbReference type="CDD" id="cd08956">
    <property type="entry name" value="KR_3_FAS_SDR_x"/>
    <property type="match status" value="1"/>
</dbReference>
<dbReference type="GO" id="GO:0008270">
    <property type="term" value="F:zinc ion binding"/>
    <property type="evidence" value="ECO:0007669"/>
    <property type="project" value="InterPro"/>
</dbReference>
<dbReference type="InterPro" id="IPR016039">
    <property type="entry name" value="Thiolase-like"/>
</dbReference>
<evidence type="ECO:0000256" key="3">
    <source>
        <dbReference type="ARBA" id="ARBA00022450"/>
    </source>
</evidence>
<keyword evidence="7" id="KW-0511">Multifunctional enzyme</keyword>
<proteinExistence type="predicted"/>
<keyword evidence="3" id="KW-0596">Phosphopantetheine</keyword>
<keyword evidence="4" id="KW-0597">Phosphoprotein</keyword>
<dbReference type="GO" id="GO:0004312">
    <property type="term" value="F:fatty acid synthase activity"/>
    <property type="evidence" value="ECO:0007669"/>
    <property type="project" value="TreeGrafter"/>
</dbReference>
<dbReference type="Pfam" id="PF22953">
    <property type="entry name" value="SpnB_Rossmann"/>
    <property type="match status" value="1"/>
</dbReference>
<dbReference type="Gene3D" id="3.40.50.720">
    <property type="entry name" value="NAD(P)-binding Rossmann-like Domain"/>
    <property type="match status" value="2"/>
</dbReference>
<evidence type="ECO:0000256" key="7">
    <source>
        <dbReference type="ARBA" id="ARBA00023268"/>
    </source>
</evidence>
<dbReference type="SMART" id="SM01294">
    <property type="entry name" value="PKS_PP_betabranch"/>
    <property type="match status" value="2"/>
</dbReference>
<evidence type="ECO:0000256" key="5">
    <source>
        <dbReference type="ARBA" id="ARBA00022679"/>
    </source>
</evidence>
<dbReference type="SMART" id="SM00825">
    <property type="entry name" value="PKS_KS"/>
    <property type="match status" value="2"/>
</dbReference>
<dbReference type="InterPro" id="IPR049551">
    <property type="entry name" value="PKS_DH_C"/>
</dbReference>
<evidence type="ECO:0000313" key="14">
    <source>
        <dbReference type="EMBL" id="AAC46026.1"/>
    </source>
</evidence>
<dbReference type="SUPFAM" id="SSF47336">
    <property type="entry name" value="ACP-like"/>
    <property type="match status" value="2"/>
</dbReference>
<dbReference type="SUPFAM" id="SSF51735">
    <property type="entry name" value="NAD(P)-binding Rossmann-fold domains"/>
    <property type="match status" value="5"/>
</dbReference>
<dbReference type="PROSITE" id="PS00606">
    <property type="entry name" value="KS3_1"/>
    <property type="match status" value="2"/>
</dbReference>
<dbReference type="CDD" id="cd00833">
    <property type="entry name" value="PKS"/>
    <property type="match status" value="2"/>
</dbReference>
<dbReference type="InterPro" id="IPR014030">
    <property type="entry name" value="Ketoacyl_synth_N"/>
</dbReference>
<dbReference type="Gene3D" id="1.10.1200.10">
    <property type="entry name" value="ACP-like"/>
    <property type="match status" value="2"/>
</dbReference>
<dbReference type="InterPro" id="IPR011032">
    <property type="entry name" value="GroES-like_sf"/>
</dbReference>
<name>O30766_9ACTN</name>
<dbReference type="Pfam" id="PF08659">
    <property type="entry name" value="KR"/>
    <property type="match status" value="2"/>
</dbReference>
<dbReference type="Gene3D" id="3.40.50.11460">
    <property type="match status" value="1"/>
</dbReference>
<dbReference type="InterPro" id="IPR013154">
    <property type="entry name" value="ADH-like_N"/>
</dbReference>
<dbReference type="Pfam" id="PF00698">
    <property type="entry name" value="Acyl_transf_1"/>
    <property type="match status" value="2"/>
</dbReference>
<dbReference type="Pfam" id="PF00109">
    <property type="entry name" value="ketoacyl-synt"/>
    <property type="match status" value="2"/>
</dbReference>
<dbReference type="InterPro" id="IPR016036">
    <property type="entry name" value="Malonyl_transacylase_ACP-bd"/>
</dbReference>
<dbReference type="InterPro" id="IPR020806">
    <property type="entry name" value="PKS_PP-bd"/>
</dbReference>
<dbReference type="InterPro" id="IPR036736">
    <property type="entry name" value="ACP-like_sf"/>
</dbReference>
<dbReference type="SMART" id="SM00823">
    <property type="entry name" value="PKS_PP"/>
    <property type="match status" value="2"/>
</dbReference>
<dbReference type="InterPro" id="IPR016035">
    <property type="entry name" value="Acyl_Trfase/lysoPLipase"/>
</dbReference>
<feature type="domain" description="PKS/mFAS DH" evidence="13">
    <location>
        <begin position="2374"/>
        <end position="2649"/>
    </location>
</feature>
<dbReference type="Gene3D" id="3.30.70.3290">
    <property type="match status" value="2"/>
</dbReference>
<dbReference type="FunFam" id="3.40.47.10:FF:000019">
    <property type="entry name" value="Polyketide synthase type I"/>
    <property type="match status" value="2"/>
</dbReference>
<dbReference type="PROSITE" id="PS52004">
    <property type="entry name" value="KS3_2"/>
    <property type="match status" value="2"/>
</dbReference>
<evidence type="ECO:0000256" key="2">
    <source>
        <dbReference type="ARBA" id="ARBA00004792"/>
    </source>
</evidence>
<dbReference type="InterPro" id="IPR042104">
    <property type="entry name" value="PKS_dehydratase_sf"/>
</dbReference>
<protein>
    <submittedName>
        <fullName evidence="14">Polyketide synthase modules 4 and 5</fullName>
    </submittedName>
</protein>
<dbReference type="Pfam" id="PF13602">
    <property type="entry name" value="ADH_zinc_N_2"/>
    <property type="match status" value="1"/>
</dbReference>
<feature type="region of interest" description="Disordered" evidence="10">
    <location>
        <begin position="2705"/>
        <end position="2725"/>
    </location>
</feature>
<dbReference type="SMART" id="SM00826">
    <property type="entry name" value="PKS_DH"/>
    <property type="match status" value="1"/>
</dbReference>
<dbReference type="Pfam" id="PF02801">
    <property type="entry name" value="Ketoacyl-synt_C"/>
    <property type="match status" value="2"/>
</dbReference>
<dbReference type="PROSITE" id="PS00012">
    <property type="entry name" value="PHOSPHOPANTETHEINE"/>
    <property type="match status" value="2"/>
</dbReference>
<feature type="region of interest" description="C-terminal hotdog fold" evidence="9">
    <location>
        <begin position="2510"/>
        <end position="2649"/>
    </location>
</feature>
<dbReference type="GO" id="GO:0004315">
    <property type="term" value="F:3-oxoacyl-[acyl-carrier-protein] synthase activity"/>
    <property type="evidence" value="ECO:0007669"/>
    <property type="project" value="InterPro"/>
</dbReference>
<feature type="active site" description="Proton donor; for dehydratase activity" evidence="9">
    <location>
        <position position="2571"/>
    </location>
</feature>
<evidence type="ECO:0000259" key="11">
    <source>
        <dbReference type="PROSITE" id="PS50075"/>
    </source>
</evidence>
<feature type="active site" description="Proton acceptor; for dehydratase activity" evidence="9">
    <location>
        <position position="2406"/>
    </location>
</feature>
<dbReference type="InterPro" id="IPR032821">
    <property type="entry name" value="PKS_assoc"/>
</dbReference>
<dbReference type="KEGG" id="ag:AAC46026"/>
<dbReference type="Pfam" id="PF21089">
    <property type="entry name" value="PKS_DH_N"/>
    <property type="match status" value="1"/>
</dbReference>
<dbReference type="PANTHER" id="PTHR43775:SF51">
    <property type="entry name" value="INACTIVE PHENOLPHTHIOCEROL SYNTHESIS POLYKETIDE SYNTHASE TYPE I PKS1-RELATED"/>
    <property type="match status" value="1"/>
</dbReference>
<dbReference type="GO" id="GO:0033068">
    <property type="term" value="P:macrolide biosynthetic process"/>
    <property type="evidence" value="ECO:0007669"/>
    <property type="project" value="UniProtKB-ARBA"/>
</dbReference>
<organism evidence="14">
    <name type="scientific">Streptomyces caelestis</name>
    <dbReference type="NCBI Taxonomy" id="36816"/>
    <lineage>
        <taxon>Bacteria</taxon>
        <taxon>Bacillati</taxon>
        <taxon>Actinomycetota</taxon>
        <taxon>Actinomycetes</taxon>
        <taxon>Kitasatosporales</taxon>
        <taxon>Streptomycetaceae</taxon>
        <taxon>Streptomyces</taxon>
    </lineage>
</organism>
<dbReference type="Pfam" id="PF08240">
    <property type="entry name" value="ADH_N"/>
    <property type="match status" value="1"/>
</dbReference>
<evidence type="ECO:0000256" key="1">
    <source>
        <dbReference type="ARBA" id="ARBA00001957"/>
    </source>
</evidence>
<feature type="domain" description="Carrier" evidence="11">
    <location>
        <begin position="3481"/>
        <end position="3556"/>
    </location>
</feature>
<dbReference type="InterPro" id="IPR002364">
    <property type="entry name" value="Quin_OxRdtase/zeta-crystal_CS"/>
</dbReference>
<dbReference type="PROSITE" id="PS52019">
    <property type="entry name" value="PKS_MFAS_DH"/>
    <property type="match status" value="1"/>
</dbReference>
<dbReference type="PROSITE" id="PS50075">
    <property type="entry name" value="CARRIER"/>
    <property type="match status" value="2"/>
</dbReference>
<dbReference type="InterPro" id="IPR013968">
    <property type="entry name" value="PKS_KR"/>
</dbReference>
<feature type="domain" description="Carrier" evidence="11">
    <location>
        <begin position="1362"/>
        <end position="1437"/>
    </location>
</feature>
<gene>
    <name evidence="14" type="primary">nidA3</name>
</gene>
<dbReference type="PANTHER" id="PTHR43775">
    <property type="entry name" value="FATTY ACID SYNTHASE"/>
    <property type="match status" value="1"/>
</dbReference>
<dbReference type="CDD" id="cd05195">
    <property type="entry name" value="enoyl_red"/>
    <property type="match status" value="1"/>
</dbReference>
<dbReference type="Gene3D" id="3.40.366.10">
    <property type="entry name" value="Malonyl-Coenzyme A Acyl Carrier Protein, domain 2"/>
    <property type="match status" value="2"/>
</dbReference>
<reference evidence="14" key="1">
    <citation type="journal article" date="1997" name="J. Bacteriol.">
        <title>Identification and characterization of the niddamycin polyketide synthase genes from Streptomyces caelestis.</title>
        <authorList>
            <person name="Kakavas S.J."/>
            <person name="Katz L."/>
            <person name="Stassi D."/>
        </authorList>
    </citation>
    <scope>NUCLEOTIDE SEQUENCE</scope>
    <source>
        <strain evidence="14">NRRL-2821</strain>
    </source>
</reference>
<dbReference type="InterPro" id="IPR036291">
    <property type="entry name" value="NAD(P)-bd_dom_sf"/>
</dbReference>
<dbReference type="InterPro" id="IPR014031">
    <property type="entry name" value="Ketoacyl_synth_C"/>
</dbReference>
<dbReference type="Gene3D" id="3.40.47.10">
    <property type="match status" value="2"/>
</dbReference>
<dbReference type="EMBL" id="AF016585">
    <property type="protein sequence ID" value="AAC46026.1"/>
    <property type="molecule type" value="Genomic_DNA"/>
</dbReference>
<dbReference type="InterPro" id="IPR018201">
    <property type="entry name" value="Ketoacyl_synth_AS"/>
</dbReference>
<dbReference type="GO" id="GO:0006633">
    <property type="term" value="P:fatty acid biosynthetic process"/>
    <property type="evidence" value="ECO:0007669"/>
    <property type="project" value="InterPro"/>
</dbReference>
<dbReference type="GO" id="GO:0016491">
    <property type="term" value="F:oxidoreductase activity"/>
    <property type="evidence" value="ECO:0007669"/>
    <property type="project" value="InterPro"/>
</dbReference>
<evidence type="ECO:0000259" key="12">
    <source>
        <dbReference type="PROSITE" id="PS52004"/>
    </source>
</evidence>